<organism evidence="2">
    <name type="scientific">Kuenenia stuttgartiensis</name>
    <dbReference type="NCBI Taxonomy" id="174633"/>
    <lineage>
        <taxon>Bacteria</taxon>
        <taxon>Pseudomonadati</taxon>
        <taxon>Planctomycetota</taxon>
        <taxon>Candidatus Brocadiia</taxon>
        <taxon>Candidatus Brocadiales</taxon>
        <taxon>Candidatus Brocadiaceae</taxon>
        <taxon>Candidatus Kuenenia</taxon>
    </lineage>
</organism>
<dbReference type="AlphaFoldDB" id="Q1Q339"/>
<keyword evidence="1" id="KW-0472">Membrane</keyword>
<keyword evidence="1" id="KW-0812">Transmembrane</keyword>
<reference evidence="2" key="1">
    <citation type="journal article" date="2006" name="Nature">
        <title>Deciphering the evolution and metabolism of an anammox bacterium from a community genome.</title>
        <authorList>
            <person name="Strous M."/>
            <person name="Pelletier E."/>
            <person name="Mangenot S."/>
            <person name="Rattei T."/>
            <person name="Lehner A."/>
            <person name="Taylor M.W."/>
            <person name="Horn M."/>
            <person name="Daims H."/>
            <person name="Bartol-Mavel D."/>
            <person name="Wincker P."/>
            <person name="Barbe V."/>
            <person name="Fonknechten N."/>
            <person name="Vallenet D."/>
            <person name="Segurens B."/>
            <person name="Schenowitz-Truong C."/>
            <person name="Medigue C."/>
            <person name="Collingro A."/>
            <person name="Snel B."/>
            <person name="Dutilh B.E."/>
            <person name="OpDenCamp H.J.M."/>
            <person name="vanDerDrift C."/>
            <person name="Cirpus I."/>
            <person name="vanDePas-Schoonen K.T."/>
            <person name="Harhangi H.R."/>
            <person name="vanNiftrik L."/>
            <person name="Schmid M."/>
            <person name="Keltjens J."/>
            <person name="vanDeVossenberg J."/>
            <person name="Kartal B."/>
            <person name="Meier H."/>
            <person name="Frishman D."/>
            <person name="Huynen M.A."/>
            <person name="Mewes H."/>
            <person name="Weissenbach J."/>
            <person name="Jetten M.S.M."/>
            <person name="Wagner M."/>
            <person name="LePaslier D."/>
        </authorList>
    </citation>
    <scope>NUCLEOTIDE SEQUENCE</scope>
</reference>
<gene>
    <name evidence="2" type="ORF">kuste3673</name>
</gene>
<evidence type="ECO:0000313" key="2">
    <source>
        <dbReference type="EMBL" id="CAJ74436.1"/>
    </source>
</evidence>
<name>Q1Q339_KUEST</name>
<accession>Q1Q339</accession>
<protein>
    <submittedName>
        <fullName evidence="2">Uncharacterized protein</fullName>
    </submittedName>
</protein>
<sequence>MYNVPMPITKELENIRKFESVGFTHDQAEVLTETLEQSHVNGQQNLKDFLNIKFNEMDVKFNAMDVQFNALRNDMDVKFNVLRNDVDVKIKDFRSDVDVKFKDLRNEIDFRFLETRNEIVNLEFRIRASHADLLMKIFAIVAGCTTIAVAVAKLF</sequence>
<evidence type="ECO:0000256" key="1">
    <source>
        <dbReference type="SAM" id="Phobius"/>
    </source>
</evidence>
<feature type="transmembrane region" description="Helical" evidence="1">
    <location>
        <begin position="133"/>
        <end position="152"/>
    </location>
</feature>
<keyword evidence="1" id="KW-1133">Transmembrane helix</keyword>
<reference evidence="2" key="2">
    <citation type="submission" date="2006-01" db="EMBL/GenBank/DDBJ databases">
        <authorList>
            <person name="Genoscope"/>
        </authorList>
    </citation>
    <scope>NUCLEOTIDE SEQUENCE</scope>
</reference>
<proteinExistence type="predicted"/>
<dbReference type="EMBL" id="CT573071">
    <property type="protein sequence ID" value="CAJ74436.1"/>
    <property type="molecule type" value="Genomic_DNA"/>
</dbReference>